<name>X1J1Z7_9ZZZZ</name>
<organism evidence="2">
    <name type="scientific">marine sediment metagenome</name>
    <dbReference type="NCBI Taxonomy" id="412755"/>
    <lineage>
        <taxon>unclassified sequences</taxon>
        <taxon>metagenomes</taxon>
        <taxon>ecological metagenomes</taxon>
    </lineage>
</organism>
<dbReference type="EMBL" id="BARU01029154">
    <property type="protein sequence ID" value="GAH63808.1"/>
    <property type="molecule type" value="Genomic_DNA"/>
</dbReference>
<dbReference type="AlphaFoldDB" id="X1J1Z7"/>
<sequence length="151" mass="16431">MALKYKDLPEALQKQLAGQLGISKAAKKAPKGIGGKFLRTFAANLLKQAILLPIISALSIASMWIFHGLMKLAGAEGWKAIKFIGKTYHTDPSEWGAWVSTYIENMTGRKLDVEKLAKGGARVLHDGVVKQFSTDIMEELLALIVPEGPIT</sequence>
<evidence type="ECO:0000256" key="1">
    <source>
        <dbReference type="SAM" id="Phobius"/>
    </source>
</evidence>
<gene>
    <name evidence="2" type="ORF">S03H2_46438</name>
</gene>
<comment type="caution">
    <text evidence="2">The sequence shown here is derived from an EMBL/GenBank/DDBJ whole genome shotgun (WGS) entry which is preliminary data.</text>
</comment>
<evidence type="ECO:0000313" key="2">
    <source>
        <dbReference type="EMBL" id="GAH63808.1"/>
    </source>
</evidence>
<keyword evidence="1" id="KW-0472">Membrane</keyword>
<keyword evidence="1" id="KW-1133">Transmembrane helix</keyword>
<protein>
    <submittedName>
        <fullName evidence="2">Uncharacterized protein</fullName>
    </submittedName>
</protein>
<keyword evidence="1" id="KW-0812">Transmembrane</keyword>
<reference evidence="2" key="1">
    <citation type="journal article" date="2014" name="Front. Microbiol.">
        <title>High frequency of phylogenetically diverse reductive dehalogenase-homologous genes in deep subseafloor sedimentary metagenomes.</title>
        <authorList>
            <person name="Kawai M."/>
            <person name="Futagami T."/>
            <person name="Toyoda A."/>
            <person name="Takaki Y."/>
            <person name="Nishi S."/>
            <person name="Hori S."/>
            <person name="Arai W."/>
            <person name="Tsubouchi T."/>
            <person name="Morono Y."/>
            <person name="Uchiyama I."/>
            <person name="Ito T."/>
            <person name="Fujiyama A."/>
            <person name="Inagaki F."/>
            <person name="Takami H."/>
        </authorList>
    </citation>
    <scope>NUCLEOTIDE SEQUENCE</scope>
    <source>
        <strain evidence="2">Expedition CK06-06</strain>
    </source>
</reference>
<accession>X1J1Z7</accession>
<feature type="transmembrane region" description="Helical" evidence="1">
    <location>
        <begin position="49"/>
        <end position="69"/>
    </location>
</feature>
<feature type="non-terminal residue" evidence="2">
    <location>
        <position position="151"/>
    </location>
</feature>
<proteinExistence type="predicted"/>